<reference evidence="2" key="1">
    <citation type="submission" date="2023-03" db="EMBL/GenBank/DDBJ databases">
        <title>Massive genome expansion in bonnet fungi (Mycena s.s.) driven by repeated elements and novel gene families across ecological guilds.</title>
        <authorList>
            <consortium name="Lawrence Berkeley National Laboratory"/>
            <person name="Harder C.B."/>
            <person name="Miyauchi S."/>
            <person name="Viragh M."/>
            <person name="Kuo A."/>
            <person name="Thoen E."/>
            <person name="Andreopoulos B."/>
            <person name="Lu D."/>
            <person name="Skrede I."/>
            <person name="Drula E."/>
            <person name="Henrissat B."/>
            <person name="Morin E."/>
            <person name="Kohler A."/>
            <person name="Barry K."/>
            <person name="LaButti K."/>
            <person name="Morin E."/>
            <person name="Salamov A."/>
            <person name="Lipzen A."/>
            <person name="Mereny Z."/>
            <person name="Hegedus B."/>
            <person name="Baldrian P."/>
            <person name="Stursova M."/>
            <person name="Weitz H."/>
            <person name="Taylor A."/>
            <person name="Grigoriev I.V."/>
            <person name="Nagy L.G."/>
            <person name="Martin F."/>
            <person name="Kauserud H."/>
        </authorList>
    </citation>
    <scope>NUCLEOTIDE SEQUENCE</scope>
    <source>
        <strain evidence="2">CBHHK173m</strain>
    </source>
</reference>
<dbReference type="EMBL" id="JARJCN010000066">
    <property type="protein sequence ID" value="KAJ7078450.1"/>
    <property type="molecule type" value="Genomic_DNA"/>
</dbReference>
<proteinExistence type="predicted"/>
<evidence type="ECO:0000313" key="2">
    <source>
        <dbReference type="EMBL" id="KAJ7078450.1"/>
    </source>
</evidence>
<keyword evidence="3" id="KW-1185">Reference proteome</keyword>
<comment type="caution">
    <text evidence="2">The sequence shown here is derived from an EMBL/GenBank/DDBJ whole genome shotgun (WGS) entry which is preliminary data.</text>
</comment>
<organism evidence="2 3">
    <name type="scientific">Mycena belliarum</name>
    <dbReference type="NCBI Taxonomy" id="1033014"/>
    <lineage>
        <taxon>Eukaryota</taxon>
        <taxon>Fungi</taxon>
        <taxon>Dikarya</taxon>
        <taxon>Basidiomycota</taxon>
        <taxon>Agaricomycotina</taxon>
        <taxon>Agaricomycetes</taxon>
        <taxon>Agaricomycetidae</taxon>
        <taxon>Agaricales</taxon>
        <taxon>Marasmiineae</taxon>
        <taxon>Mycenaceae</taxon>
        <taxon>Mycena</taxon>
    </lineage>
</organism>
<feature type="compositionally biased region" description="Low complexity" evidence="1">
    <location>
        <begin position="345"/>
        <end position="358"/>
    </location>
</feature>
<gene>
    <name evidence="2" type="ORF">B0H15DRAFT_537589</name>
</gene>
<evidence type="ECO:0000256" key="1">
    <source>
        <dbReference type="SAM" id="MobiDB-lite"/>
    </source>
</evidence>
<dbReference type="Proteomes" id="UP001222325">
    <property type="component" value="Unassembled WGS sequence"/>
</dbReference>
<name>A0AAD6XPD5_9AGAR</name>
<accession>A0AAD6XPD5</accession>
<protein>
    <submittedName>
        <fullName evidence="2">Uncharacterized protein</fullName>
    </submittedName>
</protein>
<evidence type="ECO:0000313" key="3">
    <source>
        <dbReference type="Proteomes" id="UP001222325"/>
    </source>
</evidence>
<dbReference type="AlphaFoldDB" id="A0AAD6XPD5"/>
<feature type="region of interest" description="Disordered" evidence="1">
    <location>
        <begin position="255"/>
        <end position="398"/>
    </location>
</feature>
<feature type="region of interest" description="Disordered" evidence="1">
    <location>
        <begin position="139"/>
        <end position="166"/>
    </location>
</feature>
<feature type="compositionally biased region" description="Basic and acidic residues" evidence="1">
    <location>
        <begin position="290"/>
        <end position="303"/>
    </location>
</feature>
<sequence length="398" mass="41799">MSHRARHNRCESYTRTASDSTCAASGLGAHPPCAAFNLYAPPRCLRCVCVYTRPSRVGGRTQSRSAFDADGAYPRPDSTYARRAPAGCGLAPHSMSKPLRVARAEFARSRSRPGARTVYAPELRWRADAFAYPGPDSTCAAPQPMSKHARGGDFSRTGASAPPFARLAPAPVSRNVAPRSCFGRRSCCARHPEPRAQTGLRSRGRHACAARGSYATGVCGKRTARGGGRGTSGEARPSCVADGLGCAHSSRTRARARARFPSRAATGLAQSASGSCAGGKRERRGFAVSGRREAGGGRREARPPARTTLAHARPRRSRVSCGTARACRDLGAASRRAKSRCRDVPGGATRRCPAARPTRILHASAASPNGAESAGRAGQAEDLRAAGLDSPSDVGRAR</sequence>